<dbReference type="Pfam" id="PF01400">
    <property type="entry name" value="Astacin"/>
    <property type="match status" value="1"/>
</dbReference>
<evidence type="ECO:0000313" key="5">
    <source>
        <dbReference type="Proteomes" id="UP001187682"/>
    </source>
</evidence>
<gene>
    <name evidence="4" type="ORF">DNG_02288</name>
</gene>
<feature type="binding site" evidence="1">
    <location>
        <position position="242"/>
    </location>
    <ligand>
        <name>Zn(2+)</name>
        <dbReference type="ChEBI" id="CHEBI:29105"/>
        <note>catalytic</note>
    </ligand>
</feature>
<organism evidence="4 5">
    <name type="scientific">Cephalotrichum gorgonifer</name>
    <dbReference type="NCBI Taxonomy" id="2041049"/>
    <lineage>
        <taxon>Eukaryota</taxon>
        <taxon>Fungi</taxon>
        <taxon>Dikarya</taxon>
        <taxon>Ascomycota</taxon>
        <taxon>Pezizomycotina</taxon>
        <taxon>Sordariomycetes</taxon>
        <taxon>Hypocreomycetidae</taxon>
        <taxon>Microascales</taxon>
        <taxon>Microascaceae</taxon>
        <taxon>Cephalotrichum</taxon>
    </lineage>
</organism>
<evidence type="ECO:0000313" key="4">
    <source>
        <dbReference type="EMBL" id="SPN99251.1"/>
    </source>
</evidence>
<proteinExistence type="predicted"/>
<dbReference type="InterPro" id="IPR006026">
    <property type="entry name" value="Peptidase_Metallo"/>
</dbReference>
<dbReference type="PANTHER" id="PTHR10127">
    <property type="entry name" value="DISCOIDIN, CUB, EGF, LAMININ , AND ZINC METALLOPROTEASE DOMAIN CONTAINING"/>
    <property type="match status" value="1"/>
</dbReference>
<evidence type="ECO:0000256" key="1">
    <source>
        <dbReference type="PROSITE-ProRule" id="PRU01211"/>
    </source>
</evidence>
<keyword evidence="1 2" id="KW-0862">Zinc</keyword>
<comment type="caution">
    <text evidence="1">Lacks conserved residue(s) required for the propagation of feature annotation.</text>
</comment>
<dbReference type="EMBL" id="ONZQ02000002">
    <property type="protein sequence ID" value="SPN99251.1"/>
    <property type="molecule type" value="Genomic_DNA"/>
</dbReference>
<dbReference type="EC" id="3.4.24.-" evidence="2"/>
<dbReference type="PRINTS" id="PR00480">
    <property type="entry name" value="ASTACIN"/>
</dbReference>
<accession>A0AAE8MTJ4</accession>
<dbReference type="InterPro" id="IPR024079">
    <property type="entry name" value="MetalloPept_cat_dom_sf"/>
</dbReference>
<comment type="caution">
    <text evidence="4">The sequence shown here is derived from an EMBL/GenBank/DDBJ whole genome shotgun (WGS) entry which is preliminary data.</text>
</comment>
<keyword evidence="1 2" id="KW-0378">Hydrolase</keyword>
<name>A0AAE8MTJ4_9PEZI</name>
<reference evidence="4" key="1">
    <citation type="submission" date="2018-03" db="EMBL/GenBank/DDBJ databases">
        <authorList>
            <person name="Guldener U."/>
        </authorList>
    </citation>
    <scope>NUCLEOTIDE SEQUENCE</scope>
</reference>
<protein>
    <recommendedName>
        <fullName evidence="2">Metalloendopeptidase</fullName>
        <ecNumber evidence="2">3.4.24.-</ecNumber>
    </recommendedName>
</protein>
<dbReference type="GO" id="GO:0008270">
    <property type="term" value="F:zinc ion binding"/>
    <property type="evidence" value="ECO:0007669"/>
    <property type="project" value="UniProtKB-UniRule"/>
</dbReference>
<dbReference type="Proteomes" id="UP001187682">
    <property type="component" value="Unassembled WGS sequence"/>
</dbReference>
<feature type="binding site" evidence="1">
    <location>
        <position position="252"/>
    </location>
    <ligand>
        <name>Zn(2+)</name>
        <dbReference type="ChEBI" id="CHEBI:29105"/>
        <note>catalytic</note>
    </ligand>
</feature>
<dbReference type="PROSITE" id="PS51864">
    <property type="entry name" value="ASTACIN"/>
    <property type="match status" value="1"/>
</dbReference>
<feature type="active site" evidence="1">
    <location>
        <position position="243"/>
    </location>
</feature>
<comment type="cofactor">
    <cofactor evidence="1 2">
        <name>Zn(2+)</name>
        <dbReference type="ChEBI" id="CHEBI:29105"/>
    </cofactor>
    <text evidence="1 2">Binds 1 zinc ion per subunit.</text>
</comment>
<dbReference type="SUPFAM" id="SSF55486">
    <property type="entry name" value="Metalloproteases ('zincins'), catalytic domain"/>
    <property type="match status" value="1"/>
</dbReference>
<dbReference type="GO" id="GO:0004222">
    <property type="term" value="F:metalloendopeptidase activity"/>
    <property type="evidence" value="ECO:0007669"/>
    <property type="project" value="UniProtKB-UniRule"/>
</dbReference>
<dbReference type="SMART" id="SM00235">
    <property type="entry name" value="ZnMc"/>
    <property type="match status" value="1"/>
</dbReference>
<keyword evidence="1 2" id="KW-0479">Metal-binding</keyword>
<feature type="domain" description="Peptidase M12A" evidence="3">
    <location>
        <begin position="129"/>
        <end position="360"/>
    </location>
</feature>
<feature type="signal peptide" evidence="2">
    <location>
        <begin position="1"/>
        <end position="22"/>
    </location>
</feature>
<evidence type="ECO:0000259" key="3">
    <source>
        <dbReference type="PROSITE" id="PS51864"/>
    </source>
</evidence>
<dbReference type="GO" id="GO:0006508">
    <property type="term" value="P:proteolysis"/>
    <property type="evidence" value="ECO:0007669"/>
    <property type="project" value="UniProtKB-KW"/>
</dbReference>
<keyword evidence="1 2" id="KW-0645">Protease</keyword>
<feature type="binding site" evidence="1">
    <location>
        <position position="246"/>
    </location>
    <ligand>
        <name>Zn(2+)</name>
        <dbReference type="ChEBI" id="CHEBI:29105"/>
        <note>catalytic</note>
    </ligand>
</feature>
<evidence type="ECO:0000256" key="2">
    <source>
        <dbReference type="RuleBase" id="RU361183"/>
    </source>
</evidence>
<feature type="chain" id="PRO_5041778287" description="Metalloendopeptidase" evidence="2">
    <location>
        <begin position="23"/>
        <end position="524"/>
    </location>
</feature>
<keyword evidence="2" id="KW-0732">Signal</keyword>
<dbReference type="Gene3D" id="3.40.390.10">
    <property type="entry name" value="Collagenase (Catalytic Domain)"/>
    <property type="match status" value="1"/>
</dbReference>
<dbReference type="PANTHER" id="PTHR10127:SF850">
    <property type="entry name" value="METALLOENDOPEPTIDASE"/>
    <property type="match status" value="1"/>
</dbReference>
<dbReference type="AlphaFoldDB" id="A0AAE8MTJ4"/>
<dbReference type="InterPro" id="IPR001506">
    <property type="entry name" value="Peptidase_M12A"/>
</dbReference>
<sequence>MWATKAIAVAALLVSQTPVCSAQNATGPDVGNHVAEDPTAFSNPDYNLTTVTIEYQVYTGCGPENNVTTVRQRVSYVVFDGLAIIDGDVVYGTEADILRDIVPDQGTTTPALFVRTELLDDGILPLSKRALSRRDSDVRWPNAEIPYTFSDADVSAFLTDAAAEDRKQAFRQAVKIWTDRLPWLNMHEVADQNYDPEALTPATRLTISIIDGCVSWSPVGRASAQQYSVLSIGCLSVGTYVHEIGHTLGLYHEHQRPDRANYFTLDCSRIEDREGVSPVCTIPCDGWGCAFEFRDNPVAHNWEGPYDTNSVMHYFEGSFGKTFSEPPLIGVTADVRVGRTEKPTIFDLTRVCEIYQDQCFGKGFCGDGILSPANGEQCDPGCGGSDSCTEDCKKKPVCGNGLVEDGEDCDDGPTGSATCGTDCKAVTCIQTCDPDPRFNLCDQTTSCIAVEGGTAASAGKHYCACRHGFRAPLGEPQMRLPWFSPVSQEGRVFVEPGQACNLLCDDWTLGKDGCKEVPERPGCY</sequence>
<keyword evidence="5" id="KW-1185">Reference proteome</keyword>
<keyword evidence="1 2" id="KW-0482">Metalloprotease</keyword>